<comment type="caution">
    <text evidence="1">The sequence shown here is derived from an EMBL/GenBank/DDBJ whole genome shotgun (WGS) entry which is preliminary data.</text>
</comment>
<dbReference type="Gene3D" id="3.60.10.10">
    <property type="entry name" value="Endonuclease/exonuclease/phosphatase"/>
    <property type="match status" value="1"/>
</dbReference>
<gene>
    <name evidence="1" type="ORF">Slati_0819400</name>
</gene>
<organism evidence="1">
    <name type="scientific">Sesamum latifolium</name>
    <dbReference type="NCBI Taxonomy" id="2727402"/>
    <lineage>
        <taxon>Eukaryota</taxon>
        <taxon>Viridiplantae</taxon>
        <taxon>Streptophyta</taxon>
        <taxon>Embryophyta</taxon>
        <taxon>Tracheophyta</taxon>
        <taxon>Spermatophyta</taxon>
        <taxon>Magnoliopsida</taxon>
        <taxon>eudicotyledons</taxon>
        <taxon>Gunneridae</taxon>
        <taxon>Pentapetalae</taxon>
        <taxon>asterids</taxon>
        <taxon>lamiids</taxon>
        <taxon>Lamiales</taxon>
        <taxon>Pedaliaceae</taxon>
        <taxon>Sesamum</taxon>
    </lineage>
</organism>
<dbReference type="AlphaFoldDB" id="A0AAW2XPD5"/>
<evidence type="ECO:0000313" key="1">
    <source>
        <dbReference type="EMBL" id="KAL0454802.1"/>
    </source>
</evidence>
<reference evidence="1" key="2">
    <citation type="journal article" date="2024" name="Plant">
        <title>Genomic evolution and insights into agronomic trait innovations of Sesamum species.</title>
        <authorList>
            <person name="Miao H."/>
            <person name="Wang L."/>
            <person name="Qu L."/>
            <person name="Liu H."/>
            <person name="Sun Y."/>
            <person name="Le M."/>
            <person name="Wang Q."/>
            <person name="Wei S."/>
            <person name="Zheng Y."/>
            <person name="Lin W."/>
            <person name="Duan Y."/>
            <person name="Cao H."/>
            <person name="Xiong S."/>
            <person name="Wang X."/>
            <person name="Wei L."/>
            <person name="Li C."/>
            <person name="Ma Q."/>
            <person name="Ju M."/>
            <person name="Zhao R."/>
            <person name="Li G."/>
            <person name="Mu C."/>
            <person name="Tian Q."/>
            <person name="Mei H."/>
            <person name="Zhang T."/>
            <person name="Gao T."/>
            <person name="Zhang H."/>
        </authorList>
    </citation>
    <scope>NUCLEOTIDE SEQUENCE</scope>
    <source>
        <strain evidence="1">KEN1</strain>
    </source>
</reference>
<dbReference type="SUPFAM" id="SSF56219">
    <property type="entry name" value="DNase I-like"/>
    <property type="match status" value="1"/>
</dbReference>
<reference evidence="1" key="1">
    <citation type="submission" date="2020-06" db="EMBL/GenBank/DDBJ databases">
        <authorList>
            <person name="Li T."/>
            <person name="Hu X."/>
            <person name="Zhang T."/>
            <person name="Song X."/>
            <person name="Zhang H."/>
            <person name="Dai N."/>
            <person name="Sheng W."/>
            <person name="Hou X."/>
            <person name="Wei L."/>
        </authorList>
    </citation>
    <scope>NUCLEOTIDE SEQUENCE</scope>
    <source>
        <strain evidence="1">KEN1</strain>
        <tissue evidence="1">Leaf</tissue>
    </source>
</reference>
<dbReference type="PANTHER" id="PTHR33710:SF62">
    <property type="entry name" value="DUF4283 DOMAIN PROTEIN"/>
    <property type="match status" value="1"/>
</dbReference>
<proteinExistence type="predicted"/>
<sequence length="150" mass="17180">MRDFRKYLDDCGFQDMGFSGEKFTWCNQRIAPHTVRARLDRACCNSRAMELFPLASVSAEAVSCSDHYPIWVGLEGEISREPAGKKRQFRFETAWASSPDCKDVILQAWNSACAPIQRKSLVEKLRATRIQLSQWDRGMSLGTFEVKHEN</sequence>
<protein>
    <recommendedName>
        <fullName evidence="2">Endonuclease/exonuclease/phosphatase</fullName>
    </recommendedName>
</protein>
<accession>A0AAW2XPD5</accession>
<dbReference type="PANTHER" id="PTHR33710">
    <property type="entry name" value="BNAC02G09200D PROTEIN"/>
    <property type="match status" value="1"/>
</dbReference>
<evidence type="ECO:0008006" key="2">
    <source>
        <dbReference type="Google" id="ProtNLM"/>
    </source>
</evidence>
<name>A0AAW2XPD5_9LAMI</name>
<dbReference type="InterPro" id="IPR036691">
    <property type="entry name" value="Endo/exonu/phosph_ase_sf"/>
</dbReference>
<dbReference type="EMBL" id="JACGWN010000003">
    <property type="protein sequence ID" value="KAL0454802.1"/>
    <property type="molecule type" value="Genomic_DNA"/>
</dbReference>